<dbReference type="InterPro" id="IPR027417">
    <property type="entry name" value="P-loop_NTPase"/>
</dbReference>
<sequence length="483" mass="55415">MLGNFKFFARTDEYRPVGNFIGYDDMNKRQKKQSDAEHERISEQIMRDGSEFAMQIGLWSEKEDYLVLKKERAKKIKEQQRTRTREEGIDEELSEEVEGCIATIVETEDGNIIFSVIVPPRRFTRKDLLERCVNMNSTTFNSAEVYLTNKELKTLLAYNKENGFVATLNPTLSILFRKEARPDPLDDVWKLETVEDVEYDLDTMSFYTAVKENGDKFAVPFKDNSGYVVAGLPGSGKSASFLPLLSSMVYRNSVELTLIDGKGTPNELDYFGDYGLADVYKYEEIDGKGNHEEIYEVIKEFKTEAEERAKKFKKNYGVSNYWNIPIEKRPKLKMLVIDECQEFFEKEGETDIDVKQTKDKIIGLATDIVRRKRDAGAMICLVTQRPSAETIPTKISSNSGLKLSLRLNDSVSERMALGDDPSNYERKYRASEIPTNMQGLAITRSGEDGNGRERVRFANYGAEELIRDLEKVNKQRLEEIIKE</sequence>
<reference evidence="3" key="2">
    <citation type="submission" date="2021-09" db="EMBL/GenBank/DDBJ databases">
        <authorList>
            <person name="Gilroy R."/>
        </authorList>
    </citation>
    <scope>NUCLEOTIDE SEQUENCE</scope>
    <source>
        <strain evidence="3">CHK149-3286</strain>
    </source>
</reference>
<proteinExistence type="predicted"/>
<dbReference type="EMBL" id="DYVT01000122">
    <property type="protein sequence ID" value="HJF68789.1"/>
    <property type="molecule type" value="Genomic_DNA"/>
</dbReference>
<organism evidence="3 4">
    <name type="scientific">Staphylococcus kloosii</name>
    <dbReference type="NCBI Taxonomy" id="29384"/>
    <lineage>
        <taxon>Bacteria</taxon>
        <taxon>Bacillati</taxon>
        <taxon>Bacillota</taxon>
        <taxon>Bacilli</taxon>
        <taxon>Bacillales</taxon>
        <taxon>Staphylococcaceae</taxon>
        <taxon>Staphylococcus</taxon>
    </lineage>
</organism>
<accession>A0A921GZP1</accession>
<keyword evidence="1" id="KW-0067">ATP-binding</keyword>
<protein>
    <recommendedName>
        <fullName evidence="2">FtsK domain-containing protein</fullName>
    </recommendedName>
</protein>
<dbReference type="InterPro" id="IPR002543">
    <property type="entry name" value="FtsK_dom"/>
</dbReference>
<dbReference type="SUPFAM" id="SSF52540">
    <property type="entry name" value="P-loop containing nucleoside triphosphate hydrolases"/>
    <property type="match status" value="1"/>
</dbReference>
<dbReference type="GO" id="GO:0003677">
    <property type="term" value="F:DNA binding"/>
    <property type="evidence" value="ECO:0007669"/>
    <property type="project" value="InterPro"/>
</dbReference>
<dbReference type="AlphaFoldDB" id="A0A921GZP1"/>
<feature type="binding site" evidence="1">
    <location>
        <begin position="231"/>
        <end position="238"/>
    </location>
    <ligand>
        <name>ATP</name>
        <dbReference type="ChEBI" id="CHEBI:30616"/>
    </ligand>
</feature>
<dbReference type="GO" id="GO:0005524">
    <property type="term" value="F:ATP binding"/>
    <property type="evidence" value="ECO:0007669"/>
    <property type="project" value="UniProtKB-UniRule"/>
</dbReference>
<evidence type="ECO:0000313" key="4">
    <source>
        <dbReference type="Proteomes" id="UP000706163"/>
    </source>
</evidence>
<feature type="domain" description="FtsK" evidence="2">
    <location>
        <begin position="214"/>
        <end position="414"/>
    </location>
</feature>
<dbReference type="Proteomes" id="UP000706163">
    <property type="component" value="Unassembled WGS sequence"/>
</dbReference>
<evidence type="ECO:0000313" key="3">
    <source>
        <dbReference type="EMBL" id="HJF68789.1"/>
    </source>
</evidence>
<gene>
    <name evidence="3" type="ORF">K8V85_10795</name>
</gene>
<keyword evidence="1" id="KW-0547">Nucleotide-binding</keyword>
<evidence type="ECO:0000259" key="2">
    <source>
        <dbReference type="PROSITE" id="PS50901"/>
    </source>
</evidence>
<dbReference type="Gene3D" id="3.40.50.300">
    <property type="entry name" value="P-loop containing nucleotide triphosphate hydrolases"/>
    <property type="match status" value="1"/>
</dbReference>
<name>A0A921GZP1_9STAP</name>
<comment type="caution">
    <text evidence="3">The sequence shown here is derived from an EMBL/GenBank/DDBJ whole genome shotgun (WGS) entry which is preliminary data.</text>
</comment>
<reference evidence="3" key="1">
    <citation type="journal article" date="2021" name="PeerJ">
        <title>Extensive microbial diversity within the chicken gut microbiome revealed by metagenomics and culture.</title>
        <authorList>
            <person name="Gilroy R."/>
            <person name="Ravi A."/>
            <person name="Getino M."/>
            <person name="Pursley I."/>
            <person name="Horton D.L."/>
            <person name="Alikhan N.F."/>
            <person name="Baker D."/>
            <person name="Gharbi K."/>
            <person name="Hall N."/>
            <person name="Watson M."/>
            <person name="Adriaenssens E.M."/>
            <person name="Foster-Nyarko E."/>
            <person name="Jarju S."/>
            <person name="Secka A."/>
            <person name="Antonio M."/>
            <person name="Oren A."/>
            <person name="Chaudhuri R.R."/>
            <person name="La Ragione R."/>
            <person name="Hildebrand F."/>
            <person name="Pallen M.J."/>
        </authorList>
    </citation>
    <scope>NUCLEOTIDE SEQUENCE</scope>
    <source>
        <strain evidence="3">CHK149-3286</strain>
    </source>
</reference>
<dbReference type="PROSITE" id="PS50901">
    <property type="entry name" value="FTSK"/>
    <property type="match status" value="1"/>
</dbReference>
<evidence type="ECO:0000256" key="1">
    <source>
        <dbReference type="PROSITE-ProRule" id="PRU00289"/>
    </source>
</evidence>
<dbReference type="RefSeq" id="WP_278676078.1">
    <property type="nucleotide sequence ID" value="NZ_DYVT01000122.1"/>
</dbReference>